<keyword evidence="1" id="KW-0472">Membrane</keyword>
<dbReference type="AlphaFoldDB" id="A0ABD5WFI3"/>
<evidence type="ECO:0000313" key="3">
    <source>
        <dbReference type="Proteomes" id="UP001596407"/>
    </source>
</evidence>
<dbReference type="InterPro" id="IPR014509">
    <property type="entry name" value="YjdF-like"/>
</dbReference>
<keyword evidence="1" id="KW-1133">Transmembrane helix</keyword>
<sequence>MVVFLAGLYQRRVGVLVNVGVALAVMELPGLLERDYGLPIDTRLTLWIVIPVFLHALGSFGLYGAIGLWDNLTHALSSSLVAAAGYATVRAFDVHDPDVYLPRKFVAAFILVFTLAFGVLWELLEFGLDGLASWTGTASVLAQHSLANTMTDLVFDLFGALLVAVWGGAYLAGVSRSLADKLAAGRESD</sequence>
<organism evidence="2 3">
    <name type="scientific">Halorussus caseinilyticus</name>
    <dbReference type="NCBI Taxonomy" id="3034025"/>
    <lineage>
        <taxon>Archaea</taxon>
        <taxon>Methanobacteriati</taxon>
        <taxon>Methanobacteriota</taxon>
        <taxon>Stenosarchaea group</taxon>
        <taxon>Halobacteria</taxon>
        <taxon>Halobacteriales</taxon>
        <taxon>Haladaptataceae</taxon>
        <taxon>Halorussus</taxon>
    </lineage>
</organism>
<dbReference type="EMBL" id="JBHSZH010000001">
    <property type="protein sequence ID" value="MFC7078993.1"/>
    <property type="molecule type" value="Genomic_DNA"/>
</dbReference>
<dbReference type="GeneID" id="79305442"/>
<keyword evidence="3" id="KW-1185">Reference proteome</keyword>
<feature type="transmembrane region" description="Helical" evidence="1">
    <location>
        <begin position="12"/>
        <end position="32"/>
    </location>
</feature>
<name>A0ABD5WFI3_9EURY</name>
<proteinExistence type="predicted"/>
<feature type="transmembrane region" description="Helical" evidence="1">
    <location>
        <begin position="153"/>
        <end position="172"/>
    </location>
</feature>
<protein>
    <recommendedName>
        <fullName evidence="4">DUF2238 domain-containing protein</fullName>
    </recommendedName>
</protein>
<dbReference type="RefSeq" id="WP_337250853.1">
    <property type="nucleotide sequence ID" value="NZ_CP119810.1"/>
</dbReference>
<accession>A0ABD5WFI3</accession>
<dbReference type="Proteomes" id="UP001596407">
    <property type="component" value="Unassembled WGS sequence"/>
</dbReference>
<evidence type="ECO:0000313" key="2">
    <source>
        <dbReference type="EMBL" id="MFC7078993.1"/>
    </source>
</evidence>
<comment type="caution">
    <text evidence="2">The sequence shown here is derived from an EMBL/GenBank/DDBJ whole genome shotgun (WGS) entry which is preliminary data.</text>
</comment>
<dbReference type="Pfam" id="PF09997">
    <property type="entry name" value="DUF2238"/>
    <property type="match status" value="1"/>
</dbReference>
<keyword evidence="1" id="KW-0812">Transmembrane</keyword>
<reference evidence="2 3" key="1">
    <citation type="journal article" date="2019" name="Int. J. Syst. Evol. Microbiol.">
        <title>The Global Catalogue of Microorganisms (GCM) 10K type strain sequencing project: providing services to taxonomists for standard genome sequencing and annotation.</title>
        <authorList>
            <consortium name="The Broad Institute Genomics Platform"/>
            <consortium name="The Broad Institute Genome Sequencing Center for Infectious Disease"/>
            <person name="Wu L."/>
            <person name="Ma J."/>
        </authorList>
    </citation>
    <scope>NUCLEOTIDE SEQUENCE [LARGE SCALE GENOMIC DNA]</scope>
    <source>
        <strain evidence="2 3">DT72</strain>
    </source>
</reference>
<feature type="transmembrane region" description="Helical" evidence="1">
    <location>
        <begin position="44"/>
        <end position="66"/>
    </location>
</feature>
<feature type="transmembrane region" description="Helical" evidence="1">
    <location>
        <begin position="105"/>
        <end position="124"/>
    </location>
</feature>
<gene>
    <name evidence="2" type="ORF">ACFQJ6_01470</name>
</gene>
<evidence type="ECO:0008006" key="4">
    <source>
        <dbReference type="Google" id="ProtNLM"/>
    </source>
</evidence>
<evidence type="ECO:0000256" key="1">
    <source>
        <dbReference type="SAM" id="Phobius"/>
    </source>
</evidence>